<dbReference type="EMBL" id="WOCE01000002">
    <property type="protein sequence ID" value="KAE9619498.1"/>
    <property type="molecule type" value="Genomic_DNA"/>
</dbReference>
<proteinExistence type="predicted"/>
<accession>A0A6A4QYM0</accession>
<organism evidence="2 3">
    <name type="scientific">Lupinus albus</name>
    <name type="common">White lupine</name>
    <name type="synonym">Lupinus termis</name>
    <dbReference type="NCBI Taxonomy" id="3870"/>
    <lineage>
        <taxon>Eukaryota</taxon>
        <taxon>Viridiplantae</taxon>
        <taxon>Streptophyta</taxon>
        <taxon>Embryophyta</taxon>
        <taxon>Tracheophyta</taxon>
        <taxon>Spermatophyta</taxon>
        <taxon>Magnoliopsida</taxon>
        <taxon>eudicotyledons</taxon>
        <taxon>Gunneridae</taxon>
        <taxon>Pentapetalae</taxon>
        <taxon>rosids</taxon>
        <taxon>fabids</taxon>
        <taxon>Fabales</taxon>
        <taxon>Fabaceae</taxon>
        <taxon>Papilionoideae</taxon>
        <taxon>50 kb inversion clade</taxon>
        <taxon>genistoids sensu lato</taxon>
        <taxon>core genistoids</taxon>
        <taxon>Genisteae</taxon>
        <taxon>Lupinus</taxon>
    </lineage>
</organism>
<reference evidence="3" key="1">
    <citation type="journal article" date="2020" name="Nat. Commun.">
        <title>Genome sequence of the cluster root forming white lupin.</title>
        <authorList>
            <person name="Hufnagel B."/>
            <person name="Marques A."/>
            <person name="Soriano A."/>
            <person name="Marques L."/>
            <person name="Divol F."/>
            <person name="Doumas P."/>
            <person name="Sallet E."/>
            <person name="Mancinotti D."/>
            <person name="Carrere S."/>
            <person name="Marande W."/>
            <person name="Arribat S."/>
            <person name="Keller J."/>
            <person name="Huneau C."/>
            <person name="Blein T."/>
            <person name="Aime D."/>
            <person name="Laguerre M."/>
            <person name="Taylor J."/>
            <person name="Schubert V."/>
            <person name="Nelson M."/>
            <person name="Geu-Flores F."/>
            <person name="Crespi M."/>
            <person name="Gallardo-Guerrero K."/>
            <person name="Delaux P.-M."/>
            <person name="Salse J."/>
            <person name="Berges H."/>
            <person name="Guyot R."/>
            <person name="Gouzy J."/>
            <person name="Peret B."/>
        </authorList>
    </citation>
    <scope>NUCLEOTIDE SEQUENCE [LARGE SCALE GENOMIC DNA]</scope>
    <source>
        <strain evidence="3">cv. Amiga</strain>
    </source>
</reference>
<dbReference type="Proteomes" id="UP000447434">
    <property type="component" value="Chromosome 2"/>
</dbReference>
<evidence type="ECO:0000256" key="1">
    <source>
        <dbReference type="SAM" id="MobiDB-lite"/>
    </source>
</evidence>
<keyword evidence="3" id="KW-1185">Reference proteome</keyword>
<gene>
    <name evidence="2" type="ORF">Lalb_Chr02g0153791</name>
</gene>
<feature type="region of interest" description="Disordered" evidence="1">
    <location>
        <begin position="88"/>
        <end position="108"/>
    </location>
</feature>
<dbReference type="AlphaFoldDB" id="A0A6A4QYM0"/>
<evidence type="ECO:0000313" key="2">
    <source>
        <dbReference type="EMBL" id="KAE9619498.1"/>
    </source>
</evidence>
<protein>
    <submittedName>
        <fullName evidence="2">Uncharacterized protein</fullName>
    </submittedName>
</protein>
<evidence type="ECO:0000313" key="3">
    <source>
        <dbReference type="Proteomes" id="UP000447434"/>
    </source>
</evidence>
<sequence>MIILWCITRRSNRQRNNMNPISYSLIHSSKNIRIKTTLTPTDLIGSNSSLCSHSSCFTLSIVEQASICNNRTCKAVEAVCVPWPSVSLGDLDSTDSSMGLSKYDSYPL</sequence>
<comment type="caution">
    <text evidence="2">The sequence shown here is derived from an EMBL/GenBank/DDBJ whole genome shotgun (WGS) entry which is preliminary data.</text>
</comment>
<name>A0A6A4QYM0_LUPAL</name>